<sequence length="535" mass="61747">MYLVTKGKKGGYEAVHRFFHSVKGTAGTLELEEISHSAEKLQLLLEEKEEAGFLEDHEIVTVIRGLGEVLILMESRMEEEFGKESKENFRGSVAPETGELLSTEDMKRGLSHREPSSIQATGRILLIDDEVSVLNFIGNILRNYDYEVMVSPDPEEAMETLKSEAFDLVIVDVVMPGKSGFDIHEFILREKIHIPVVFLTGVQNKELRYRALRDGVDHFLEKPIEPAELLSRVEGIMKKQHNKNTEVFTDELTGAFSRKYFTKRFEEEKQRHHRQGKFFSIAFMDLDHFKEANDTYGHLFGDEVLKGFVECIRRNLREYDQVFRYGGDEFLLLLPETTNEEAYIVVERIRKSVKEKVFTPEGEEEYQISFSSGIAMMKEPNVSMRELVEKADEALYRAKEKGRNQTIYAPNKKEQRKRKILIVDDTLLIANLIKTRLAYLNYEIAHAQDGEEALEMIRKFPPDLVLLDIMLPKLTGTEVLKRLKGDPDYRDLKIIMISAKNKEKDILSNIRLGANDFITKPFSLEVLEEKIKKLL</sequence>
<keyword evidence="9" id="KW-1185">Reference proteome</keyword>
<dbReference type="PANTHER" id="PTHR45138:SF9">
    <property type="entry name" value="DIGUANYLATE CYCLASE DGCM-RELATED"/>
    <property type="match status" value="1"/>
</dbReference>
<evidence type="ECO:0000313" key="8">
    <source>
        <dbReference type="EMBL" id="NBG87694.1"/>
    </source>
</evidence>
<dbReference type="GO" id="GO:0052621">
    <property type="term" value="F:diguanylate cyclase activity"/>
    <property type="evidence" value="ECO:0007669"/>
    <property type="project" value="TreeGrafter"/>
</dbReference>
<feature type="domain" description="Response regulatory" evidence="5">
    <location>
        <begin position="419"/>
        <end position="535"/>
    </location>
</feature>
<dbReference type="CDD" id="cd01949">
    <property type="entry name" value="GGDEF"/>
    <property type="match status" value="1"/>
</dbReference>
<feature type="domain" description="Response regulatory" evidence="5">
    <location>
        <begin position="123"/>
        <end position="237"/>
    </location>
</feature>
<dbReference type="Proteomes" id="UP000449710">
    <property type="component" value="Unassembled WGS sequence"/>
</dbReference>
<dbReference type="NCBIfam" id="TIGR00254">
    <property type="entry name" value="GGDEF"/>
    <property type="match status" value="1"/>
</dbReference>
<evidence type="ECO:0000259" key="5">
    <source>
        <dbReference type="PROSITE" id="PS50110"/>
    </source>
</evidence>
<dbReference type="InterPro" id="IPR043128">
    <property type="entry name" value="Rev_trsase/Diguanyl_cyclase"/>
</dbReference>
<dbReference type="GO" id="GO:0005886">
    <property type="term" value="C:plasma membrane"/>
    <property type="evidence" value="ECO:0007669"/>
    <property type="project" value="TreeGrafter"/>
</dbReference>
<dbReference type="InterPro" id="IPR000160">
    <property type="entry name" value="GGDEF_dom"/>
</dbReference>
<comment type="caution">
    <text evidence="8">The sequence shown here is derived from an EMBL/GenBank/DDBJ whole genome shotgun (WGS) entry which is preliminary data.</text>
</comment>
<feature type="domain" description="GGDEF" evidence="6">
    <location>
        <begin position="277"/>
        <end position="411"/>
    </location>
</feature>
<evidence type="ECO:0000256" key="3">
    <source>
        <dbReference type="PROSITE-ProRule" id="PRU00110"/>
    </source>
</evidence>
<dbReference type="SUPFAM" id="SSF55073">
    <property type="entry name" value="Nucleotide cyclase"/>
    <property type="match status" value="1"/>
</dbReference>
<dbReference type="PROSITE" id="PS50894">
    <property type="entry name" value="HPT"/>
    <property type="match status" value="1"/>
</dbReference>
<evidence type="ECO:0000256" key="4">
    <source>
        <dbReference type="PROSITE-ProRule" id="PRU00169"/>
    </source>
</evidence>
<dbReference type="SMART" id="SM00448">
    <property type="entry name" value="REC"/>
    <property type="match status" value="2"/>
</dbReference>
<feature type="modified residue" description="Phosphohistidine" evidence="3">
    <location>
        <position position="20"/>
    </location>
</feature>
<gene>
    <name evidence="8" type="ORF">ISALK_04190</name>
</gene>
<dbReference type="GO" id="GO:0000160">
    <property type="term" value="P:phosphorelay signal transduction system"/>
    <property type="evidence" value="ECO:0007669"/>
    <property type="project" value="InterPro"/>
</dbReference>
<evidence type="ECO:0000313" key="9">
    <source>
        <dbReference type="Proteomes" id="UP000449710"/>
    </source>
</evidence>
<dbReference type="EMBL" id="SUMG01000003">
    <property type="protein sequence ID" value="NBG87694.1"/>
    <property type="molecule type" value="Genomic_DNA"/>
</dbReference>
<dbReference type="Gene3D" id="3.40.50.2300">
    <property type="match status" value="2"/>
</dbReference>
<dbReference type="Pfam" id="PF00990">
    <property type="entry name" value="GGDEF"/>
    <property type="match status" value="1"/>
</dbReference>
<dbReference type="InterPro" id="IPR001789">
    <property type="entry name" value="Sig_transdc_resp-reg_receiver"/>
</dbReference>
<comment type="function">
    <text evidence="2">May play the central regulatory role in sporulation. It may be an element of the effector pathway responsible for the activation of sporulation genes in response to nutritional stress. Spo0A may act in concert with spo0H (a sigma factor) to control the expression of some genes that are critical to the sporulation process.</text>
</comment>
<evidence type="ECO:0000256" key="2">
    <source>
        <dbReference type="ARBA" id="ARBA00024867"/>
    </source>
</evidence>
<dbReference type="PROSITE" id="PS50887">
    <property type="entry name" value="GGDEF"/>
    <property type="match status" value="1"/>
</dbReference>
<dbReference type="InterPro" id="IPR036641">
    <property type="entry name" value="HPT_dom_sf"/>
</dbReference>
<name>A0AA43XK04_9CLOT</name>
<dbReference type="InterPro" id="IPR011006">
    <property type="entry name" value="CheY-like_superfamily"/>
</dbReference>
<dbReference type="GO" id="GO:1902201">
    <property type="term" value="P:negative regulation of bacterial-type flagellum-dependent cell motility"/>
    <property type="evidence" value="ECO:0007669"/>
    <property type="project" value="TreeGrafter"/>
</dbReference>
<dbReference type="PANTHER" id="PTHR45138">
    <property type="entry name" value="REGULATORY COMPONENTS OF SENSORY TRANSDUCTION SYSTEM"/>
    <property type="match status" value="1"/>
</dbReference>
<dbReference type="PROSITE" id="PS50110">
    <property type="entry name" value="RESPONSE_REGULATORY"/>
    <property type="match status" value="2"/>
</dbReference>
<reference evidence="8 9" key="1">
    <citation type="submission" date="2019-04" db="EMBL/GenBank/DDBJ databases">
        <title>Isachenkonia alkalipeptolytica gen. nov. sp. nov. a new anaerobic, alkiliphilic organothrophic bacterium capable to reduce synthesized ferrihydrite isolated from a soda lake.</title>
        <authorList>
            <person name="Toshchakov S.V."/>
            <person name="Zavarzina D.G."/>
            <person name="Zhilina T.N."/>
            <person name="Kostrikina N.A."/>
            <person name="Kublanov I.V."/>
        </authorList>
    </citation>
    <scope>NUCLEOTIDE SEQUENCE [LARGE SCALE GENOMIC DNA]</scope>
    <source>
        <strain evidence="8 9">Z-1701</strain>
    </source>
</reference>
<proteinExistence type="predicted"/>
<organism evidence="8 9">
    <name type="scientific">Isachenkonia alkalipeptolytica</name>
    <dbReference type="NCBI Taxonomy" id="2565777"/>
    <lineage>
        <taxon>Bacteria</taxon>
        <taxon>Bacillati</taxon>
        <taxon>Bacillota</taxon>
        <taxon>Clostridia</taxon>
        <taxon>Eubacteriales</taxon>
        <taxon>Clostridiaceae</taxon>
        <taxon>Isachenkonia</taxon>
    </lineage>
</organism>
<evidence type="ECO:0000259" key="6">
    <source>
        <dbReference type="PROSITE" id="PS50887"/>
    </source>
</evidence>
<dbReference type="RefSeq" id="WP_160719378.1">
    <property type="nucleotide sequence ID" value="NZ_SUMG01000003.1"/>
</dbReference>
<dbReference type="SMART" id="SM00267">
    <property type="entry name" value="GGDEF"/>
    <property type="match status" value="1"/>
</dbReference>
<dbReference type="InterPro" id="IPR008207">
    <property type="entry name" value="Sig_transdc_His_kin_Hpt_dom"/>
</dbReference>
<protein>
    <recommendedName>
        <fullName evidence="1">Stage 0 sporulation protein A homolog</fullName>
    </recommendedName>
</protein>
<accession>A0AA43XK04</accession>
<dbReference type="InterPro" id="IPR029787">
    <property type="entry name" value="Nucleotide_cyclase"/>
</dbReference>
<dbReference type="FunFam" id="3.30.70.270:FF:000001">
    <property type="entry name" value="Diguanylate cyclase domain protein"/>
    <property type="match status" value="1"/>
</dbReference>
<evidence type="ECO:0000259" key="7">
    <source>
        <dbReference type="PROSITE" id="PS50894"/>
    </source>
</evidence>
<feature type="modified residue" description="4-aspartylphosphate" evidence="4">
    <location>
        <position position="468"/>
    </location>
</feature>
<dbReference type="GO" id="GO:0043709">
    <property type="term" value="P:cell adhesion involved in single-species biofilm formation"/>
    <property type="evidence" value="ECO:0007669"/>
    <property type="project" value="TreeGrafter"/>
</dbReference>
<dbReference type="SUPFAM" id="SSF47226">
    <property type="entry name" value="Histidine-containing phosphotransfer domain, HPT domain"/>
    <property type="match status" value="1"/>
</dbReference>
<dbReference type="InterPro" id="IPR050469">
    <property type="entry name" value="Diguanylate_Cyclase"/>
</dbReference>
<dbReference type="Gene3D" id="3.30.70.270">
    <property type="match status" value="1"/>
</dbReference>
<evidence type="ECO:0000256" key="1">
    <source>
        <dbReference type="ARBA" id="ARBA00018672"/>
    </source>
</evidence>
<feature type="modified residue" description="4-aspartylphosphate" evidence="4">
    <location>
        <position position="172"/>
    </location>
</feature>
<dbReference type="Pfam" id="PF00072">
    <property type="entry name" value="Response_reg"/>
    <property type="match status" value="2"/>
</dbReference>
<keyword evidence="4" id="KW-0597">Phosphoprotein</keyword>
<feature type="domain" description="HPt" evidence="7">
    <location>
        <begin position="1"/>
        <end position="80"/>
    </location>
</feature>
<dbReference type="AlphaFoldDB" id="A0AA43XK04"/>
<dbReference type="SUPFAM" id="SSF52172">
    <property type="entry name" value="CheY-like"/>
    <property type="match status" value="2"/>
</dbReference>